<dbReference type="EnsemblMetazoa" id="AEPI014462-RA">
    <property type="protein sequence ID" value="AEPI014462-PA"/>
    <property type="gene ID" value="AEPI014462"/>
</dbReference>
<evidence type="ECO:0000313" key="3">
    <source>
        <dbReference type="Proteomes" id="UP000075885"/>
    </source>
</evidence>
<reference evidence="3" key="1">
    <citation type="submission" date="2013-03" db="EMBL/GenBank/DDBJ databases">
        <title>The Genome Sequence of Anopheles epiroticus epiroticus2.</title>
        <authorList>
            <consortium name="The Broad Institute Genomics Platform"/>
            <person name="Neafsey D.E."/>
            <person name="Howell P."/>
            <person name="Walker B."/>
            <person name="Young S.K."/>
            <person name="Zeng Q."/>
            <person name="Gargeya S."/>
            <person name="Fitzgerald M."/>
            <person name="Haas B."/>
            <person name="Abouelleil A."/>
            <person name="Allen A.W."/>
            <person name="Alvarado L."/>
            <person name="Arachchi H.M."/>
            <person name="Berlin A.M."/>
            <person name="Chapman S.B."/>
            <person name="Gainer-Dewar J."/>
            <person name="Goldberg J."/>
            <person name="Griggs A."/>
            <person name="Gujja S."/>
            <person name="Hansen M."/>
            <person name="Howarth C."/>
            <person name="Imamovic A."/>
            <person name="Ireland A."/>
            <person name="Larimer J."/>
            <person name="McCowan C."/>
            <person name="Murphy C."/>
            <person name="Pearson M."/>
            <person name="Poon T.W."/>
            <person name="Priest M."/>
            <person name="Roberts A."/>
            <person name="Saif S."/>
            <person name="Shea T."/>
            <person name="Sisk P."/>
            <person name="Sykes S."/>
            <person name="Wortman J."/>
            <person name="Nusbaum C."/>
            <person name="Birren B."/>
        </authorList>
    </citation>
    <scope>NUCLEOTIDE SEQUENCE [LARGE SCALE GENOMIC DNA]</scope>
    <source>
        <strain evidence="3">Epiroticus2</strain>
    </source>
</reference>
<feature type="region of interest" description="Disordered" evidence="1">
    <location>
        <begin position="1"/>
        <end position="56"/>
    </location>
</feature>
<dbReference type="VEuPathDB" id="VectorBase:AEPI014462"/>
<accession>A0A182PYS0</accession>
<evidence type="ECO:0000256" key="1">
    <source>
        <dbReference type="SAM" id="MobiDB-lite"/>
    </source>
</evidence>
<protein>
    <submittedName>
        <fullName evidence="2">Uncharacterized protein</fullName>
    </submittedName>
</protein>
<name>A0A182PYS0_9DIPT</name>
<feature type="compositionally biased region" description="Polar residues" evidence="1">
    <location>
        <begin position="7"/>
        <end position="19"/>
    </location>
</feature>
<dbReference type="AlphaFoldDB" id="A0A182PYS0"/>
<reference evidence="2" key="2">
    <citation type="submission" date="2020-05" db="UniProtKB">
        <authorList>
            <consortium name="EnsemblMetazoa"/>
        </authorList>
    </citation>
    <scope>IDENTIFICATION</scope>
    <source>
        <strain evidence="2">Epiroticus2</strain>
    </source>
</reference>
<organism evidence="2 3">
    <name type="scientific">Anopheles epiroticus</name>
    <dbReference type="NCBI Taxonomy" id="199890"/>
    <lineage>
        <taxon>Eukaryota</taxon>
        <taxon>Metazoa</taxon>
        <taxon>Ecdysozoa</taxon>
        <taxon>Arthropoda</taxon>
        <taxon>Hexapoda</taxon>
        <taxon>Insecta</taxon>
        <taxon>Pterygota</taxon>
        <taxon>Neoptera</taxon>
        <taxon>Endopterygota</taxon>
        <taxon>Diptera</taxon>
        <taxon>Nematocera</taxon>
        <taxon>Culicoidea</taxon>
        <taxon>Culicidae</taxon>
        <taxon>Anophelinae</taxon>
        <taxon>Anopheles</taxon>
    </lineage>
</organism>
<keyword evidence="3" id="KW-1185">Reference proteome</keyword>
<dbReference type="Proteomes" id="UP000075885">
    <property type="component" value="Unassembled WGS sequence"/>
</dbReference>
<proteinExistence type="predicted"/>
<evidence type="ECO:0000313" key="2">
    <source>
        <dbReference type="EnsemblMetazoa" id="AEPI014462-PA"/>
    </source>
</evidence>
<feature type="compositionally biased region" description="Low complexity" evidence="1">
    <location>
        <begin position="20"/>
        <end position="44"/>
    </location>
</feature>
<sequence length="237" mass="26973">MPIFGQTPKQQQQQRVFETSSGQAVAQQQNAGQYQQQSSHSQQQRHPKSEMLRGRGLGRKRQDVIVVAPAVTPEKTYTYREVYERLQHTSLQEENKAKVRRGYRTRNDELKLTLSRDTDAGTLLVRVQEALGDCGTARLVTEMSEVLLKHVDMLATEEDVRKALCLVMETEAITCTVTIWEQRDGLQRVRVRLPRGAAEHIIGRQLKVGYTMCTVAAAPKPSDALRRCYRCQDHVPE</sequence>